<evidence type="ECO:0000256" key="1">
    <source>
        <dbReference type="SAM" id="MobiDB-lite"/>
    </source>
</evidence>
<name>A0A4Y7SCI9_COPMI</name>
<comment type="caution">
    <text evidence="2">The sequence shown here is derived from an EMBL/GenBank/DDBJ whole genome shotgun (WGS) entry which is preliminary data.</text>
</comment>
<dbReference type="Proteomes" id="UP000298030">
    <property type="component" value="Unassembled WGS sequence"/>
</dbReference>
<protein>
    <recommendedName>
        <fullName evidence="4">Arrestin-like N-terminal domain-containing protein</fullName>
    </recommendedName>
</protein>
<organism evidence="2 3">
    <name type="scientific">Coprinellus micaceus</name>
    <name type="common">Glistening ink-cap mushroom</name>
    <name type="synonym">Coprinus micaceus</name>
    <dbReference type="NCBI Taxonomy" id="71717"/>
    <lineage>
        <taxon>Eukaryota</taxon>
        <taxon>Fungi</taxon>
        <taxon>Dikarya</taxon>
        <taxon>Basidiomycota</taxon>
        <taxon>Agaricomycotina</taxon>
        <taxon>Agaricomycetes</taxon>
        <taxon>Agaricomycetidae</taxon>
        <taxon>Agaricales</taxon>
        <taxon>Agaricineae</taxon>
        <taxon>Psathyrellaceae</taxon>
        <taxon>Coprinellus</taxon>
    </lineage>
</organism>
<sequence>MRRRAMTESLPSPSEATPRSMMPLAISSHVSTYRASHIELQLYSPSLRVSAQGPIAVFSDHDQLCGRVVLDHQAHHTGKLILSVEGCFLYSGQVASLPSEPTKHVFCRISHTIDVAPPLPTTSGFTFRDVFGMRRAPSSSHLSLKSVSTERSYPFQLSLPQGSKPGEEMPPSFISQTLGGNPMTTTCEISYKFFLTWHPELFAEPPSCLEVPIVIESERDFQSKDAGLGASGDAWVEMPLVTERTLPMKAAIALPTSVSFCRDSSIPYFVVFSTTPRSRSLAREIAADSTIAISLVRQTVIQQPQMTFPLTPPPSPIKEGPSRILRRVAKSNPRLKRKRSAVDEDEFRHKPLPDIPLRTCFQENKTIYSDFLLGFPKRPRHFCEPGAHPSLEAQTSLPDGLLKGKIPLHKDMLPCIDWPGISVKYYLDVSVINGIDDLRARIPVKIY</sequence>
<dbReference type="AlphaFoldDB" id="A0A4Y7SCI9"/>
<evidence type="ECO:0000313" key="2">
    <source>
        <dbReference type="EMBL" id="TEB19162.1"/>
    </source>
</evidence>
<feature type="region of interest" description="Disordered" evidence="1">
    <location>
        <begin position="1"/>
        <end position="21"/>
    </location>
</feature>
<evidence type="ECO:0000313" key="3">
    <source>
        <dbReference type="Proteomes" id="UP000298030"/>
    </source>
</evidence>
<gene>
    <name evidence="2" type="ORF">FA13DRAFT_1647360</name>
</gene>
<dbReference type="OrthoDB" id="3259897at2759"/>
<accession>A0A4Y7SCI9</accession>
<evidence type="ECO:0008006" key="4">
    <source>
        <dbReference type="Google" id="ProtNLM"/>
    </source>
</evidence>
<proteinExistence type="predicted"/>
<dbReference type="STRING" id="71717.A0A4Y7SCI9"/>
<reference evidence="2 3" key="1">
    <citation type="journal article" date="2019" name="Nat. Ecol. Evol.">
        <title>Megaphylogeny resolves global patterns of mushroom evolution.</title>
        <authorList>
            <person name="Varga T."/>
            <person name="Krizsan K."/>
            <person name="Foldi C."/>
            <person name="Dima B."/>
            <person name="Sanchez-Garcia M."/>
            <person name="Sanchez-Ramirez S."/>
            <person name="Szollosi G.J."/>
            <person name="Szarkandi J.G."/>
            <person name="Papp V."/>
            <person name="Albert L."/>
            <person name="Andreopoulos W."/>
            <person name="Angelini C."/>
            <person name="Antonin V."/>
            <person name="Barry K.W."/>
            <person name="Bougher N.L."/>
            <person name="Buchanan P."/>
            <person name="Buyck B."/>
            <person name="Bense V."/>
            <person name="Catcheside P."/>
            <person name="Chovatia M."/>
            <person name="Cooper J."/>
            <person name="Damon W."/>
            <person name="Desjardin D."/>
            <person name="Finy P."/>
            <person name="Geml J."/>
            <person name="Haridas S."/>
            <person name="Hughes K."/>
            <person name="Justo A."/>
            <person name="Karasinski D."/>
            <person name="Kautmanova I."/>
            <person name="Kiss B."/>
            <person name="Kocsube S."/>
            <person name="Kotiranta H."/>
            <person name="LaButti K.M."/>
            <person name="Lechner B.E."/>
            <person name="Liimatainen K."/>
            <person name="Lipzen A."/>
            <person name="Lukacs Z."/>
            <person name="Mihaltcheva S."/>
            <person name="Morgado L.N."/>
            <person name="Niskanen T."/>
            <person name="Noordeloos M.E."/>
            <person name="Ohm R.A."/>
            <person name="Ortiz-Santana B."/>
            <person name="Ovrebo C."/>
            <person name="Racz N."/>
            <person name="Riley R."/>
            <person name="Savchenko A."/>
            <person name="Shiryaev A."/>
            <person name="Soop K."/>
            <person name="Spirin V."/>
            <person name="Szebenyi C."/>
            <person name="Tomsovsky M."/>
            <person name="Tulloss R.E."/>
            <person name="Uehling J."/>
            <person name="Grigoriev I.V."/>
            <person name="Vagvolgyi C."/>
            <person name="Papp T."/>
            <person name="Martin F.M."/>
            <person name="Miettinen O."/>
            <person name="Hibbett D.S."/>
            <person name="Nagy L.G."/>
        </authorList>
    </citation>
    <scope>NUCLEOTIDE SEQUENCE [LARGE SCALE GENOMIC DNA]</scope>
    <source>
        <strain evidence="2 3">FP101781</strain>
    </source>
</reference>
<dbReference type="EMBL" id="QPFP01000206">
    <property type="protein sequence ID" value="TEB19162.1"/>
    <property type="molecule type" value="Genomic_DNA"/>
</dbReference>
<keyword evidence="3" id="KW-1185">Reference proteome</keyword>